<feature type="compositionally biased region" description="Low complexity" evidence="1">
    <location>
        <begin position="41"/>
        <end position="51"/>
    </location>
</feature>
<gene>
    <name evidence="3" type="ORF">RS84_00027</name>
</gene>
<dbReference type="RefSeq" id="WP_045255732.1">
    <property type="nucleotide sequence ID" value="NZ_JYJB01000002.1"/>
</dbReference>
<dbReference type="PROSITE" id="PS51257">
    <property type="entry name" value="PROKAR_LIPOPROTEIN"/>
    <property type="match status" value="1"/>
</dbReference>
<comment type="caution">
    <text evidence="3">The sequence shown here is derived from an EMBL/GenBank/DDBJ whole genome shotgun (WGS) entry which is preliminary data.</text>
</comment>
<feature type="chain" id="PRO_5039361260" evidence="2">
    <location>
        <begin position="25"/>
        <end position="261"/>
    </location>
</feature>
<feature type="compositionally biased region" description="Pro residues" evidence="1">
    <location>
        <begin position="26"/>
        <end position="40"/>
    </location>
</feature>
<protein>
    <submittedName>
        <fullName evidence="3">Uncharacterized protein</fullName>
    </submittedName>
</protein>
<organism evidence="3 4">
    <name type="scientific">Microbacterium hydrocarbonoxydans</name>
    <dbReference type="NCBI Taxonomy" id="273678"/>
    <lineage>
        <taxon>Bacteria</taxon>
        <taxon>Bacillati</taxon>
        <taxon>Actinomycetota</taxon>
        <taxon>Actinomycetes</taxon>
        <taxon>Micrococcales</taxon>
        <taxon>Microbacteriaceae</taxon>
        <taxon>Microbacterium</taxon>
    </lineage>
</organism>
<reference evidence="3 4" key="1">
    <citation type="submission" date="2015-02" db="EMBL/GenBank/DDBJ databases">
        <title>Draft genome sequences of ten Microbacterium spp. with emphasis on heavy metal contaminated environments.</title>
        <authorList>
            <person name="Corretto E."/>
        </authorList>
    </citation>
    <scope>NUCLEOTIDE SEQUENCE [LARGE SCALE GENOMIC DNA]</scope>
    <source>
        <strain evidence="3 4">SA35</strain>
    </source>
</reference>
<dbReference type="Proteomes" id="UP000033900">
    <property type="component" value="Unassembled WGS sequence"/>
</dbReference>
<proteinExistence type="predicted"/>
<feature type="signal peptide" evidence="2">
    <location>
        <begin position="1"/>
        <end position="24"/>
    </location>
</feature>
<evidence type="ECO:0000256" key="2">
    <source>
        <dbReference type="SAM" id="SignalP"/>
    </source>
</evidence>
<dbReference type="AlphaFoldDB" id="A0A0M2HYN0"/>
<feature type="compositionally biased region" description="Polar residues" evidence="1">
    <location>
        <begin position="52"/>
        <end position="63"/>
    </location>
</feature>
<dbReference type="PATRIC" id="fig|273678.4.peg.23"/>
<sequence>MKKILTTTTALVLSLALMTGCAPTSRPDPTPTPTEEPVPTEPTLRVPETTTGTNVSLQVSGGNLPQGTKATIYRFDGRWDGEKPTCDDPNAETRTVVLNGDGGWQPVNFTVIPGVEHWVLVAGEYTTPCGDPKAQTVVKVETRLNVFTGGSEATKAGEPKEIAVEITSTPTPDPLSGSVLVYGPWKTLPEAEAGGCTDADPAFTLPLEIDYGGVSPRGTVELTPEEAGVYRVVVKIDENDQGTAVDTCEAGDSVTFNVATQ</sequence>
<accession>A0A0M2HYN0</accession>
<evidence type="ECO:0000313" key="3">
    <source>
        <dbReference type="EMBL" id="KJL49553.1"/>
    </source>
</evidence>
<dbReference type="EMBL" id="JYJB01000002">
    <property type="protein sequence ID" value="KJL49553.1"/>
    <property type="molecule type" value="Genomic_DNA"/>
</dbReference>
<keyword evidence="4" id="KW-1185">Reference proteome</keyword>
<dbReference type="STRING" id="273678.RS84_00027"/>
<evidence type="ECO:0000256" key="1">
    <source>
        <dbReference type="SAM" id="MobiDB-lite"/>
    </source>
</evidence>
<evidence type="ECO:0000313" key="4">
    <source>
        <dbReference type="Proteomes" id="UP000033900"/>
    </source>
</evidence>
<feature type="region of interest" description="Disordered" evidence="1">
    <location>
        <begin position="22"/>
        <end position="63"/>
    </location>
</feature>
<name>A0A0M2HYN0_9MICO</name>
<keyword evidence="2" id="KW-0732">Signal</keyword>